<name>A0AAW1QAV5_9CHLO</name>
<protein>
    <recommendedName>
        <fullName evidence="11">Apyrase</fullName>
    </recommendedName>
</protein>
<evidence type="ECO:0000256" key="1">
    <source>
        <dbReference type="ARBA" id="ARBA00009283"/>
    </source>
</evidence>
<evidence type="ECO:0000256" key="2">
    <source>
        <dbReference type="ARBA" id="ARBA00022801"/>
    </source>
</evidence>
<keyword evidence="7" id="KW-1133">Transmembrane helix</keyword>
<feature type="compositionally biased region" description="Low complexity" evidence="6">
    <location>
        <begin position="518"/>
        <end position="532"/>
    </location>
</feature>
<evidence type="ECO:0000256" key="4">
    <source>
        <dbReference type="PIRSR" id="PIRSR600407-2"/>
    </source>
</evidence>
<dbReference type="EMBL" id="JALJOR010000004">
    <property type="protein sequence ID" value="KAK9818195.1"/>
    <property type="molecule type" value="Genomic_DNA"/>
</dbReference>
<feature type="binding site" evidence="4">
    <location>
        <begin position="212"/>
        <end position="216"/>
    </location>
    <ligand>
        <name>ATP</name>
        <dbReference type="ChEBI" id="CHEBI:30616"/>
    </ligand>
</feature>
<comment type="similarity">
    <text evidence="1 5">Belongs to the GDA1/CD39 NTPase family.</text>
</comment>
<dbReference type="Gene3D" id="3.30.420.150">
    <property type="entry name" value="Exopolyphosphatase. Domain 2"/>
    <property type="match status" value="1"/>
</dbReference>
<feature type="transmembrane region" description="Helical" evidence="7">
    <location>
        <begin position="488"/>
        <end position="507"/>
    </location>
</feature>
<evidence type="ECO:0000256" key="8">
    <source>
        <dbReference type="SAM" id="SignalP"/>
    </source>
</evidence>
<keyword evidence="10" id="KW-1185">Reference proteome</keyword>
<evidence type="ECO:0000256" key="7">
    <source>
        <dbReference type="SAM" id="Phobius"/>
    </source>
</evidence>
<dbReference type="Proteomes" id="UP001489004">
    <property type="component" value="Unassembled WGS sequence"/>
</dbReference>
<keyword evidence="4" id="KW-0067">ATP-binding</keyword>
<evidence type="ECO:0008006" key="11">
    <source>
        <dbReference type="Google" id="ProtNLM"/>
    </source>
</evidence>
<gene>
    <name evidence="9" type="ORF">WJX72_008615</name>
</gene>
<feature type="chain" id="PRO_5043452574" description="Apyrase" evidence="8">
    <location>
        <begin position="24"/>
        <end position="544"/>
    </location>
</feature>
<evidence type="ECO:0000256" key="6">
    <source>
        <dbReference type="SAM" id="MobiDB-lite"/>
    </source>
</evidence>
<dbReference type="GO" id="GO:0017110">
    <property type="term" value="F:nucleoside diphosphate phosphatase activity"/>
    <property type="evidence" value="ECO:0007669"/>
    <property type="project" value="TreeGrafter"/>
</dbReference>
<dbReference type="Gene3D" id="3.30.420.40">
    <property type="match status" value="1"/>
</dbReference>
<sequence length="544" mass="58334">MATRLGALLLGLLWLDLLSSLAGDQQQHILGAPHTRGVAEAVKYMVIIDAGSTGSRIHVYTYSPGMEGLPMPDIRLPDAQMRGLPGLSAFADKPQEAGQSLQQLLDFASKQVPAREQAATEVHLLATAGLRLLEPRVAEAILESCRNILLASPFAFRKSWASILSGTLEGVYGWVAANYASGALQAYAARRRQGRRHPSVAAPFVGVFELGGASIQVTFHVAKPVNDTNVRILNLPHLGIPLYTHSFLGFGQETAQILAATAALASMANLTTDVVVDDQASVEVAMDPCLPRGYSGTVNGRPVAGGGYFGLCRQLAANLIAGQCTSPRCPIGNGSVAPPLLQGKFLAIENFHHTASLLKLGEQPSLREVAAAGERYCGAAWPLLQEQYAQQKTSQELLKYCFSAAYIVALLHDGFGLGMDERQLHFTNSVTDRRGLQVDIDWTTGAAVVAAALASSGARSHSSYDFLLFPHRVDHVMRASSATVKAEFYLLAALAALFAALLALHLFGSRIWKRKGQTSSPRHPSSPRTGTSLQANWKPERRAD</sequence>
<proteinExistence type="inferred from homology"/>
<feature type="region of interest" description="Disordered" evidence="6">
    <location>
        <begin position="515"/>
        <end position="544"/>
    </location>
</feature>
<keyword evidence="4" id="KW-0547">Nucleotide-binding</keyword>
<keyword evidence="7" id="KW-0812">Transmembrane</keyword>
<evidence type="ECO:0000256" key="5">
    <source>
        <dbReference type="RuleBase" id="RU003833"/>
    </source>
</evidence>
<comment type="caution">
    <text evidence="9">The sequence shown here is derived from an EMBL/GenBank/DDBJ whole genome shotgun (WGS) entry which is preliminary data.</text>
</comment>
<dbReference type="GO" id="GO:0009134">
    <property type="term" value="P:nucleoside diphosphate catabolic process"/>
    <property type="evidence" value="ECO:0007669"/>
    <property type="project" value="TreeGrafter"/>
</dbReference>
<dbReference type="GO" id="GO:0016020">
    <property type="term" value="C:membrane"/>
    <property type="evidence" value="ECO:0007669"/>
    <property type="project" value="TreeGrafter"/>
</dbReference>
<dbReference type="PANTHER" id="PTHR11782:SF3">
    <property type="entry name" value="APYRASE 6-RELATED"/>
    <property type="match status" value="1"/>
</dbReference>
<feature type="signal peptide" evidence="8">
    <location>
        <begin position="1"/>
        <end position="23"/>
    </location>
</feature>
<keyword evidence="7" id="KW-0472">Membrane</keyword>
<feature type="active site" description="Proton acceptor" evidence="3">
    <location>
        <position position="169"/>
    </location>
</feature>
<dbReference type="PROSITE" id="PS01238">
    <property type="entry name" value="GDA1_CD39_NTPASE"/>
    <property type="match status" value="1"/>
</dbReference>
<keyword evidence="2 5" id="KW-0378">Hydrolase</keyword>
<dbReference type="InterPro" id="IPR000407">
    <property type="entry name" value="GDA1_CD39_NTPase"/>
</dbReference>
<evidence type="ECO:0000313" key="10">
    <source>
        <dbReference type="Proteomes" id="UP001489004"/>
    </source>
</evidence>
<dbReference type="GO" id="GO:0005524">
    <property type="term" value="F:ATP binding"/>
    <property type="evidence" value="ECO:0007669"/>
    <property type="project" value="UniProtKB-KW"/>
</dbReference>
<organism evidence="9 10">
    <name type="scientific">[Myrmecia] bisecta</name>
    <dbReference type="NCBI Taxonomy" id="41462"/>
    <lineage>
        <taxon>Eukaryota</taxon>
        <taxon>Viridiplantae</taxon>
        <taxon>Chlorophyta</taxon>
        <taxon>core chlorophytes</taxon>
        <taxon>Trebouxiophyceae</taxon>
        <taxon>Trebouxiales</taxon>
        <taxon>Trebouxiaceae</taxon>
        <taxon>Myrmecia</taxon>
    </lineage>
</organism>
<dbReference type="AlphaFoldDB" id="A0AAW1QAV5"/>
<evidence type="ECO:0000256" key="3">
    <source>
        <dbReference type="PIRSR" id="PIRSR600407-1"/>
    </source>
</evidence>
<reference evidence="9 10" key="1">
    <citation type="journal article" date="2024" name="Nat. Commun.">
        <title>Phylogenomics reveals the evolutionary origins of lichenization in chlorophyte algae.</title>
        <authorList>
            <person name="Puginier C."/>
            <person name="Libourel C."/>
            <person name="Otte J."/>
            <person name="Skaloud P."/>
            <person name="Haon M."/>
            <person name="Grisel S."/>
            <person name="Petersen M."/>
            <person name="Berrin J.G."/>
            <person name="Delaux P.M."/>
            <person name="Dal Grande F."/>
            <person name="Keller J."/>
        </authorList>
    </citation>
    <scope>NUCLEOTIDE SEQUENCE [LARGE SCALE GENOMIC DNA]</scope>
    <source>
        <strain evidence="9 10">SAG 2043</strain>
    </source>
</reference>
<dbReference type="Pfam" id="PF01150">
    <property type="entry name" value="GDA1_CD39"/>
    <property type="match status" value="1"/>
</dbReference>
<accession>A0AAW1QAV5</accession>
<dbReference type="PANTHER" id="PTHR11782">
    <property type="entry name" value="ADENOSINE/GUANOSINE DIPHOSPHATASE"/>
    <property type="match status" value="1"/>
</dbReference>
<evidence type="ECO:0000313" key="9">
    <source>
        <dbReference type="EMBL" id="KAK9818195.1"/>
    </source>
</evidence>
<keyword evidence="8" id="KW-0732">Signal</keyword>